<organism evidence="3 4">
    <name type="scientific">Actinocrispum wychmicini</name>
    <dbReference type="NCBI Taxonomy" id="1213861"/>
    <lineage>
        <taxon>Bacteria</taxon>
        <taxon>Bacillati</taxon>
        <taxon>Actinomycetota</taxon>
        <taxon>Actinomycetes</taxon>
        <taxon>Pseudonocardiales</taxon>
        <taxon>Pseudonocardiaceae</taxon>
        <taxon>Actinocrispum</taxon>
    </lineage>
</organism>
<keyword evidence="2" id="KW-0472">Membrane</keyword>
<gene>
    <name evidence="3" type="ORF">EV192_106804</name>
</gene>
<dbReference type="AlphaFoldDB" id="A0A4R2JFG0"/>
<dbReference type="EMBL" id="SLWS01000006">
    <property type="protein sequence ID" value="TCO57327.1"/>
    <property type="molecule type" value="Genomic_DNA"/>
</dbReference>
<reference evidence="3 4" key="1">
    <citation type="submission" date="2019-03" db="EMBL/GenBank/DDBJ databases">
        <title>Genomic Encyclopedia of Type Strains, Phase IV (KMG-IV): sequencing the most valuable type-strain genomes for metagenomic binning, comparative biology and taxonomic classification.</title>
        <authorList>
            <person name="Goeker M."/>
        </authorList>
    </citation>
    <scope>NUCLEOTIDE SEQUENCE [LARGE SCALE GENOMIC DNA]</scope>
    <source>
        <strain evidence="3 4">DSM 45934</strain>
    </source>
</reference>
<evidence type="ECO:0000256" key="2">
    <source>
        <dbReference type="SAM" id="Phobius"/>
    </source>
</evidence>
<evidence type="ECO:0000256" key="1">
    <source>
        <dbReference type="SAM" id="MobiDB-lite"/>
    </source>
</evidence>
<keyword evidence="4" id="KW-1185">Reference proteome</keyword>
<keyword evidence="2" id="KW-0812">Transmembrane</keyword>
<keyword evidence="2" id="KW-1133">Transmembrane helix</keyword>
<proteinExistence type="predicted"/>
<comment type="caution">
    <text evidence="3">The sequence shown here is derived from an EMBL/GenBank/DDBJ whole genome shotgun (WGS) entry which is preliminary data.</text>
</comment>
<sequence>MTAFLSWYLPAILGALAALALLTLYLLLVLVRKRLRVRPGHRRPRSAKSGPTTAEIRRLRHER</sequence>
<name>A0A4R2JFG0_9PSEU</name>
<feature type="transmembrane region" description="Helical" evidence="2">
    <location>
        <begin position="6"/>
        <end position="31"/>
    </location>
</feature>
<evidence type="ECO:0000313" key="4">
    <source>
        <dbReference type="Proteomes" id="UP000295680"/>
    </source>
</evidence>
<dbReference type="Proteomes" id="UP000295680">
    <property type="component" value="Unassembled WGS sequence"/>
</dbReference>
<protein>
    <submittedName>
        <fullName evidence="3">Uncharacterized protein</fullName>
    </submittedName>
</protein>
<feature type="region of interest" description="Disordered" evidence="1">
    <location>
        <begin position="39"/>
        <end position="63"/>
    </location>
</feature>
<evidence type="ECO:0000313" key="3">
    <source>
        <dbReference type="EMBL" id="TCO57327.1"/>
    </source>
</evidence>
<accession>A0A4R2JFG0</accession>